<evidence type="ECO:0000313" key="2">
    <source>
        <dbReference type="Proteomes" id="UP001364695"/>
    </source>
</evidence>
<keyword evidence="1" id="KW-0413">Isomerase</keyword>
<protein>
    <submittedName>
        <fullName evidence="1">Sugar phosphate isomerase/epimerase</fullName>
    </submittedName>
</protein>
<dbReference type="Proteomes" id="UP001364695">
    <property type="component" value="Unassembled WGS sequence"/>
</dbReference>
<keyword evidence="2" id="KW-1185">Reference proteome</keyword>
<evidence type="ECO:0000313" key="1">
    <source>
        <dbReference type="EMBL" id="MEJ7137593.1"/>
    </source>
</evidence>
<name>A0ACC6P016_9BURK</name>
<sequence length="307" mass="33669">MKRLDGFGMDTITLAGPLEARLAAMQRAGFSQVMLSARDLVGHPGGVDAAVAAVRASGLRPTGFQVLRDFEGLSDHLHHYKVDIAQSMLQMCAALGSRVLLACSSTSRHASSDPDKLARDLHKLAMMALPLGIRVAYEALSWGRHVNEFTQAWDLVERANAPNLGIGIDSFHIFASETPLDALEQIDPDKIFLVQLSDFMWQDTPTFEDRMQTARTFRVFPGEGVHSEALAQLVLKLDAIGYAGDYSYEVFNDDYQQLPLDTVAERARASTLWLVHEVLHRSAPLTLPPGLRALRGTHPGTHPGAYA</sequence>
<reference evidence="1" key="1">
    <citation type="submission" date="2023-10" db="EMBL/GenBank/DDBJ databases">
        <title>Amphibacter perezi, gen. nov., sp. nov. a novel taxa of the family Comamonadaceae, class Betaproteobacteria isolated from the skin microbiota of Pelophylax perezi from different populations.</title>
        <authorList>
            <person name="Costa S."/>
            <person name="Proenca D.N."/>
            <person name="Lopes I."/>
            <person name="Morais P.V."/>
        </authorList>
    </citation>
    <scope>NUCLEOTIDE SEQUENCE</scope>
    <source>
        <strain evidence="1">SL12-8</strain>
    </source>
</reference>
<proteinExistence type="predicted"/>
<accession>A0ACC6P016</accession>
<gene>
    <name evidence="1" type="ORF">RV045_03990</name>
</gene>
<comment type="caution">
    <text evidence="1">The sequence shown here is derived from an EMBL/GenBank/DDBJ whole genome shotgun (WGS) entry which is preliminary data.</text>
</comment>
<organism evidence="1 2">
    <name type="scientific">Amphibiibacter pelophylacis</name>
    <dbReference type="NCBI Taxonomy" id="1799477"/>
    <lineage>
        <taxon>Bacteria</taxon>
        <taxon>Pseudomonadati</taxon>
        <taxon>Pseudomonadota</taxon>
        <taxon>Betaproteobacteria</taxon>
        <taxon>Burkholderiales</taxon>
        <taxon>Sphaerotilaceae</taxon>
        <taxon>Amphibiibacter</taxon>
    </lineage>
</organism>
<dbReference type="EMBL" id="JAWDIE010000004">
    <property type="protein sequence ID" value="MEJ7137593.1"/>
    <property type="molecule type" value="Genomic_DNA"/>
</dbReference>